<comment type="similarity">
    <text evidence="2">Belongs to the GtrA family.</text>
</comment>
<name>A0A2Z4YM40_RHILE</name>
<dbReference type="GO" id="GO:0005886">
    <property type="term" value="C:plasma membrane"/>
    <property type="evidence" value="ECO:0007669"/>
    <property type="project" value="TreeGrafter"/>
</dbReference>
<dbReference type="EMBL" id="CP030760">
    <property type="protein sequence ID" value="AXA41363.1"/>
    <property type="molecule type" value="Genomic_DNA"/>
</dbReference>
<dbReference type="Proteomes" id="UP000471409">
    <property type="component" value="Unassembled WGS sequence"/>
</dbReference>
<evidence type="ECO:0000259" key="7">
    <source>
        <dbReference type="Pfam" id="PF04138"/>
    </source>
</evidence>
<comment type="subcellular location">
    <subcellularLocation>
        <location evidence="1">Membrane</location>
        <topology evidence="1">Multi-pass membrane protein</topology>
    </subcellularLocation>
</comment>
<keyword evidence="5 6" id="KW-0472">Membrane</keyword>
<gene>
    <name evidence="8" type="ORF">DLJ82_3797</name>
    <name evidence="9" type="ORF">GUK36_34575</name>
</gene>
<evidence type="ECO:0000313" key="11">
    <source>
        <dbReference type="Proteomes" id="UP000471409"/>
    </source>
</evidence>
<dbReference type="PANTHER" id="PTHR38459:SF1">
    <property type="entry name" value="PROPHAGE BACTOPRENOL-LINKED GLUCOSE TRANSLOCASE HOMOLOG"/>
    <property type="match status" value="1"/>
</dbReference>
<sequence>MANWQSLIQFVRYGTLGALTNVSGYALYLGITYLGVGAKLAMTVLYCVGVCISFVGNRQWVFGSNDGMFATTMRFLLAYAIGYLVNYAILAVFVDCMGYNHAFVQAVSIIVVALFLFATFKLFVFPRAGNVNGSVG</sequence>
<feature type="transmembrane region" description="Helical" evidence="6">
    <location>
        <begin position="25"/>
        <end position="55"/>
    </location>
</feature>
<evidence type="ECO:0000256" key="5">
    <source>
        <dbReference type="ARBA" id="ARBA00023136"/>
    </source>
</evidence>
<dbReference type="PANTHER" id="PTHR38459">
    <property type="entry name" value="PROPHAGE BACTOPRENOL-LINKED GLUCOSE TRANSLOCASE HOMOLOG"/>
    <property type="match status" value="1"/>
</dbReference>
<protein>
    <submittedName>
        <fullName evidence="9">GtrA family protein</fullName>
    </submittedName>
    <submittedName>
        <fullName evidence="8">GtrA-like family protein</fullName>
    </submittedName>
</protein>
<dbReference type="Pfam" id="PF04138">
    <property type="entry name" value="GtrA_DPMS_TM"/>
    <property type="match status" value="1"/>
</dbReference>
<evidence type="ECO:0000256" key="2">
    <source>
        <dbReference type="ARBA" id="ARBA00009399"/>
    </source>
</evidence>
<evidence type="ECO:0000256" key="6">
    <source>
        <dbReference type="SAM" id="Phobius"/>
    </source>
</evidence>
<keyword evidence="3 6" id="KW-0812">Transmembrane</keyword>
<keyword evidence="4 6" id="KW-1133">Transmembrane helix</keyword>
<evidence type="ECO:0000313" key="8">
    <source>
        <dbReference type="EMBL" id="AXA41363.1"/>
    </source>
</evidence>
<dbReference type="GO" id="GO:0000271">
    <property type="term" value="P:polysaccharide biosynthetic process"/>
    <property type="evidence" value="ECO:0007669"/>
    <property type="project" value="InterPro"/>
</dbReference>
<evidence type="ECO:0000256" key="1">
    <source>
        <dbReference type="ARBA" id="ARBA00004141"/>
    </source>
</evidence>
<feature type="transmembrane region" description="Helical" evidence="6">
    <location>
        <begin position="76"/>
        <end position="94"/>
    </location>
</feature>
<dbReference type="Proteomes" id="UP000251166">
    <property type="component" value="Chromosome"/>
</dbReference>
<evidence type="ECO:0000313" key="10">
    <source>
        <dbReference type="Proteomes" id="UP000251166"/>
    </source>
</evidence>
<dbReference type="RefSeq" id="WP_018244903.1">
    <property type="nucleotide sequence ID" value="NZ_CP030760.1"/>
</dbReference>
<accession>A0A2Z4YM40</accession>
<feature type="transmembrane region" description="Helical" evidence="6">
    <location>
        <begin position="106"/>
        <end position="124"/>
    </location>
</feature>
<feature type="domain" description="GtrA/DPMS transmembrane" evidence="7">
    <location>
        <begin position="12"/>
        <end position="125"/>
    </location>
</feature>
<evidence type="ECO:0000313" key="9">
    <source>
        <dbReference type="EMBL" id="NEK54501.1"/>
    </source>
</evidence>
<evidence type="ECO:0000256" key="4">
    <source>
        <dbReference type="ARBA" id="ARBA00022989"/>
    </source>
</evidence>
<reference evidence="8 10" key="1">
    <citation type="submission" date="2018-07" db="EMBL/GenBank/DDBJ databases">
        <title>Rhizobium leguminosarum strain:ATCC 14479 Genome sequencing and assembly.</title>
        <authorList>
            <person name="Chakraborty R."/>
        </authorList>
    </citation>
    <scope>NUCLEOTIDE SEQUENCE [LARGE SCALE GENOMIC DNA]</scope>
    <source>
        <strain evidence="8 10">ATCC 14479</strain>
    </source>
</reference>
<dbReference type="InterPro" id="IPR007267">
    <property type="entry name" value="GtrA_DPMS_TM"/>
</dbReference>
<evidence type="ECO:0000256" key="3">
    <source>
        <dbReference type="ARBA" id="ARBA00022692"/>
    </source>
</evidence>
<organism evidence="8 10">
    <name type="scientific">Rhizobium leguminosarum</name>
    <dbReference type="NCBI Taxonomy" id="384"/>
    <lineage>
        <taxon>Bacteria</taxon>
        <taxon>Pseudomonadati</taxon>
        <taxon>Pseudomonadota</taxon>
        <taxon>Alphaproteobacteria</taxon>
        <taxon>Hyphomicrobiales</taxon>
        <taxon>Rhizobiaceae</taxon>
        <taxon>Rhizobium/Agrobacterium group</taxon>
        <taxon>Rhizobium</taxon>
    </lineage>
</organism>
<dbReference type="AlphaFoldDB" id="A0A2Z4YM40"/>
<dbReference type="EMBL" id="WXXP01000028">
    <property type="protein sequence ID" value="NEK54501.1"/>
    <property type="molecule type" value="Genomic_DNA"/>
</dbReference>
<proteinExistence type="inferred from homology"/>
<reference evidence="9 11" key="2">
    <citation type="submission" date="2020-01" db="EMBL/GenBank/DDBJ databases">
        <title>Rhizobium genotypes associated with high levels of biological nitrogen fixation by grain legumes in a temperate-maritime cropping system.</title>
        <authorList>
            <person name="Maluk M."/>
            <person name="Francesc Ferrando Molina F."/>
            <person name="Lopez Del Egido L."/>
            <person name="Lafos M."/>
            <person name="Langarica-Fuentes A."/>
            <person name="Gebre Yohannes G."/>
            <person name="Young M.W."/>
            <person name="Martin P."/>
            <person name="Gantlett R."/>
            <person name="Kenicer G."/>
            <person name="Hawes C."/>
            <person name="Begg G.S."/>
            <person name="Quilliam R.S."/>
            <person name="Squire G.R."/>
            <person name="Poole P.S."/>
            <person name="Young P.W."/>
            <person name="Iannetta P.M."/>
            <person name="James E.K."/>
        </authorList>
    </citation>
    <scope>NUCLEOTIDE SEQUENCE [LARGE SCALE GENOMIC DNA]</scope>
    <source>
        <strain evidence="9 11">JHI944</strain>
    </source>
</reference>
<dbReference type="InterPro" id="IPR051401">
    <property type="entry name" value="GtrA_CellWall_Glycosyl"/>
</dbReference>